<name>A0ABV5P766_STRCM</name>
<reference evidence="5 6" key="1">
    <citation type="submission" date="2024-09" db="EMBL/GenBank/DDBJ databases">
        <authorList>
            <person name="Sun Q."/>
            <person name="Mori K."/>
        </authorList>
    </citation>
    <scope>NUCLEOTIDE SEQUENCE [LARGE SCALE GENOMIC DNA]</scope>
    <source>
        <strain evidence="5 6">JCM 4362</strain>
    </source>
</reference>
<evidence type="ECO:0000256" key="3">
    <source>
        <dbReference type="ARBA" id="ARBA00022691"/>
    </source>
</evidence>
<proteinExistence type="predicted"/>
<evidence type="ECO:0000313" key="6">
    <source>
        <dbReference type="Proteomes" id="UP001589718"/>
    </source>
</evidence>
<keyword evidence="1 5" id="KW-0489">Methyltransferase</keyword>
<organism evidence="5 6">
    <name type="scientific">Streptomyces cremeus</name>
    <dbReference type="NCBI Taxonomy" id="66881"/>
    <lineage>
        <taxon>Bacteria</taxon>
        <taxon>Bacillati</taxon>
        <taxon>Actinomycetota</taxon>
        <taxon>Actinomycetes</taxon>
        <taxon>Kitasatosporales</taxon>
        <taxon>Streptomycetaceae</taxon>
        <taxon>Streptomyces</taxon>
    </lineage>
</organism>
<sequence>MTTPDNTQDPTRTDSTEFWDGRYAESDRVWSGEANVVLVREVAGLTPGRALDLGCGEGADAVWLARRGWRVTATDISRVALDRAARHAAEAGVADRVDWQRHELGKTFPEGEFDLVSSQFLHSPTELPREEILRRAARAVAPGGHLLVEGHSGWPSWQPNPHPEVHLPSPQEVVESLRLDEDAWEILICAEHDRVQLTPDGEEAIRTDSTVLARRR</sequence>
<dbReference type="CDD" id="cd02440">
    <property type="entry name" value="AdoMet_MTases"/>
    <property type="match status" value="1"/>
</dbReference>
<evidence type="ECO:0000259" key="4">
    <source>
        <dbReference type="Pfam" id="PF13649"/>
    </source>
</evidence>
<evidence type="ECO:0000256" key="1">
    <source>
        <dbReference type="ARBA" id="ARBA00022603"/>
    </source>
</evidence>
<keyword evidence="3" id="KW-0949">S-adenosyl-L-methionine</keyword>
<keyword evidence="2 5" id="KW-0808">Transferase</keyword>
<dbReference type="RefSeq" id="WP_345217816.1">
    <property type="nucleotide sequence ID" value="NZ_BAAAXE010000001.1"/>
</dbReference>
<dbReference type="PANTHER" id="PTHR43464:SF19">
    <property type="entry name" value="UBIQUINONE BIOSYNTHESIS O-METHYLTRANSFERASE, MITOCHONDRIAL"/>
    <property type="match status" value="1"/>
</dbReference>
<dbReference type="EMBL" id="JBHMCR010000002">
    <property type="protein sequence ID" value="MFB9519035.1"/>
    <property type="molecule type" value="Genomic_DNA"/>
</dbReference>
<dbReference type="PANTHER" id="PTHR43464">
    <property type="entry name" value="METHYLTRANSFERASE"/>
    <property type="match status" value="1"/>
</dbReference>
<dbReference type="InterPro" id="IPR029063">
    <property type="entry name" value="SAM-dependent_MTases_sf"/>
</dbReference>
<dbReference type="Proteomes" id="UP001589718">
    <property type="component" value="Unassembled WGS sequence"/>
</dbReference>
<dbReference type="Gene3D" id="3.40.50.150">
    <property type="entry name" value="Vaccinia Virus protein VP39"/>
    <property type="match status" value="1"/>
</dbReference>
<feature type="domain" description="Methyltransferase" evidence="4">
    <location>
        <begin position="51"/>
        <end position="144"/>
    </location>
</feature>
<dbReference type="GO" id="GO:0032259">
    <property type="term" value="P:methylation"/>
    <property type="evidence" value="ECO:0007669"/>
    <property type="project" value="UniProtKB-KW"/>
</dbReference>
<dbReference type="GO" id="GO:0008168">
    <property type="term" value="F:methyltransferase activity"/>
    <property type="evidence" value="ECO:0007669"/>
    <property type="project" value="UniProtKB-KW"/>
</dbReference>
<dbReference type="EC" id="2.1.1.-" evidence="5"/>
<accession>A0ABV5P766</accession>
<dbReference type="SUPFAM" id="SSF53335">
    <property type="entry name" value="S-adenosyl-L-methionine-dependent methyltransferases"/>
    <property type="match status" value="1"/>
</dbReference>
<gene>
    <name evidence="5" type="ORF">ACFFTU_03595</name>
</gene>
<evidence type="ECO:0000313" key="5">
    <source>
        <dbReference type="EMBL" id="MFB9519035.1"/>
    </source>
</evidence>
<keyword evidence="6" id="KW-1185">Reference proteome</keyword>
<dbReference type="InterPro" id="IPR041698">
    <property type="entry name" value="Methyltransf_25"/>
</dbReference>
<dbReference type="Pfam" id="PF13649">
    <property type="entry name" value="Methyltransf_25"/>
    <property type="match status" value="1"/>
</dbReference>
<evidence type="ECO:0000256" key="2">
    <source>
        <dbReference type="ARBA" id="ARBA00022679"/>
    </source>
</evidence>
<protein>
    <submittedName>
        <fullName evidence="5">SAM-dependent methyltransferase</fullName>
        <ecNumber evidence="5">2.1.1.-</ecNumber>
    </submittedName>
</protein>
<comment type="caution">
    <text evidence="5">The sequence shown here is derived from an EMBL/GenBank/DDBJ whole genome shotgun (WGS) entry which is preliminary data.</text>
</comment>